<feature type="region of interest" description="Disordered" evidence="1">
    <location>
        <begin position="1"/>
        <end position="99"/>
    </location>
</feature>
<dbReference type="STRING" id="4072.A0A2G2ZN20"/>
<gene>
    <name evidence="2" type="ORF">T459_11833</name>
</gene>
<accession>A0A2G2ZN20</accession>
<dbReference type="Proteomes" id="UP000222542">
    <property type="component" value="Unassembled WGS sequence"/>
</dbReference>
<dbReference type="PANTHER" id="PTHR36395:SF1">
    <property type="entry name" value="RING-H2 ZINC FINGER PROTEIN"/>
    <property type="match status" value="1"/>
</dbReference>
<organism evidence="2 3">
    <name type="scientific">Capsicum annuum</name>
    <name type="common">Capsicum pepper</name>
    <dbReference type="NCBI Taxonomy" id="4072"/>
    <lineage>
        <taxon>Eukaryota</taxon>
        <taxon>Viridiplantae</taxon>
        <taxon>Streptophyta</taxon>
        <taxon>Embryophyta</taxon>
        <taxon>Tracheophyta</taxon>
        <taxon>Spermatophyta</taxon>
        <taxon>Magnoliopsida</taxon>
        <taxon>eudicotyledons</taxon>
        <taxon>Gunneridae</taxon>
        <taxon>Pentapetalae</taxon>
        <taxon>asterids</taxon>
        <taxon>lamiids</taxon>
        <taxon>Solanales</taxon>
        <taxon>Solanaceae</taxon>
        <taxon>Solanoideae</taxon>
        <taxon>Capsiceae</taxon>
        <taxon>Capsicum</taxon>
    </lineage>
</organism>
<dbReference type="SUPFAM" id="SSF56112">
    <property type="entry name" value="Protein kinase-like (PK-like)"/>
    <property type="match status" value="1"/>
</dbReference>
<dbReference type="Gene3D" id="1.10.510.10">
    <property type="entry name" value="Transferase(Phosphotransferase) domain 1"/>
    <property type="match status" value="1"/>
</dbReference>
<proteinExistence type="predicted"/>
<evidence type="ECO:0008006" key="4">
    <source>
        <dbReference type="Google" id="ProtNLM"/>
    </source>
</evidence>
<dbReference type="Gramene" id="PHT83390">
    <property type="protein sequence ID" value="PHT83390"/>
    <property type="gene ID" value="T459_11833"/>
</dbReference>
<evidence type="ECO:0000313" key="3">
    <source>
        <dbReference type="Proteomes" id="UP000222542"/>
    </source>
</evidence>
<name>A0A2G2ZN20_CAPAN</name>
<evidence type="ECO:0000256" key="1">
    <source>
        <dbReference type="SAM" id="MobiDB-lite"/>
    </source>
</evidence>
<dbReference type="InterPro" id="IPR011009">
    <property type="entry name" value="Kinase-like_dom_sf"/>
</dbReference>
<reference evidence="2 3" key="1">
    <citation type="journal article" date="2014" name="Nat. Genet.">
        <title>Genome sequence of the hot pepper provides insights into the evolution of pungency in Capsicum species.</title>
        <authorList>
            <person name="Kim S."/>
            <person name="Park M."/>
            <person name="Yeom S.I."/>
            <person name="Kim Y.M."/>
            <person name="Lee J.M."/>
            <person name="Lee H.A."/>
            <person name="Seo E."/>
            <person name="Choi J."/>
            <person name="Cheong K."/>
            <person name="Kim K.T."/>
            <person name="Jung K."/>
            <person name="Lee G.W."/>
            <person name="Oh S.K."/>
            <person name="Bae C."/>
            <person name="Kim S.B."/>
            <person name="Lee H.Y."/>
            <person name="Kim S.Y."/>
            <person name="Kim M.S."/>
            <person name="Kang B.C."/>
            <person name="Jo Y.D."/>
            <person name="Yang H.B."/>
            <person name="Jeong H.J."/>
            <person name="Kang W.H."/>
            <person name="Kwon J.K."/>
            <person name="Shin C."/>
            <person name="Lim J.Y."/>
            <person name="Park J.H."/>
            <person name="Huh J.H."/>
            <person name="Kim J.S."/>
            <person name="Kim B.D."/>
            <person name="Cohen O."/>
            <person name="Paran I."/>
            <person name="Suh M.C."/>
            <person name="Lee S.B."/>
            <person name="Kim Y.K."/>
            <person name="Shin Y."/>
            <person name="Noh S.J."/>
            <person name="Park J."/>
            <person name="Seo Y.S."/>
            <person name="Kwon S.Y."/>
            <person name="Kim H.A."/>
            <person name="Park J.M."/>
            <person name="Kim H.J."/>
            <person name="Choi S.B."/>
            <person name="Bosland P.W."/>
            <person name="Reeves G."/>
            <person name="Jo S.H."/>
            <person name="Lee B.W."/>
            <person name="Cho H.T."/>
            <person name="Choi H.S."/>
            <person name="Lee M.S."/>
            <person name="Yu Y."/>
            <person name="Do Choi Y."/>
            <person name="Park B.S."/>
            <person name="van Deynze A."/>
            <person name="Ashrafi H."/>
            <person name="Hill T."/>
            <person name="Kim W.T."/>
            <person name="Pai H.S."/>
            <person name="Ahn H.K."/>
            <person name="Yeam I."/>
            <person name="Giovannoni J.J."/>
            <person name="Rose J.K."/>
            <person name="Sorensen I."/>
            <person name="Lee S.J."/>
            <person name="Kim R.W."/>
            <person name="Choi I.Y."/>
            <person name="Choi B.S."/>
            <person name="Lim J.S."/>
            <person name="Lee Y.H."/>
            <person name="Choi D."/>
        </authorList>
    </citation>
    <scope>NUCLEOTIDE SEQUENCE [LARGE SCALE GENOMIC DNA]</scope>
    <source>
        <strain evidence="3">cv. CM334</strain>
    </source>
</reference>
<dbReference type="PANTHER" id="PTHR36395">
    <property type="entry name" value="RING-H2 ZINC FINGER PROTEIN"/>
    <property type="match status" value="1"/>
</dbReference>
<protein>
    <recommendedName>
        <fullName evidence="4">Protein kinase domain-containing protein</fullName>
    </recommendedName>
</protein>
<reference evidence="2 3" key="2">
    <citation type="journal article" date="2017" name="Genome Biol.">
        <title>New reference genome sequences of hot pepper reveal the massive evolution of plant disease-resistance genes by retroduplication.</title>
        <authorList>
            <person name="Kim S."/>
            <person name="Park J."/>
            <person name="Yeom S.I."/>
            <person name="Kim Y.M."/>
            <person name="Seo E."/>
            <person name="Kim K.T."/>
            <person name="Kim M.S."/>
            <person name="Lee J.M."/>
            <person name="Cheong K."/>
            <person name="Shin H.S."/>
            <person name="Kim S.B."/>
            <person name="Han K."/>
            <person name="Lee J."/>
            <person name="Park M."/>
            <person name="Lee H.A."/>
            <person name="Lee H.Y."/>
            <person name="Lee Y."/>
            <person name="Oh S."/>
            <person name="Lee J.H."/>
            <person name="Choi E."/>
            <person name="Choi E."/>
            <person name="Lee S.E."/>
            <person name="Jeon J."/>
            <person name="Kim H."/>
            <person name="Choi G."/>
            <person name="Song H."/>
            <person name="Lee J."/>
            <person name="Lee S.C."/>
            <person name="Kwon J.K."/>
            <person name="Lee H.Y."/>
            <person name="Koo N."/>
            <person name="Hong Y."/>
            <person name="Kim R.W."/>
            <person name="Kang W.H."/>
            <person name="Huh J.H."/>
            <person name="Kang B.C."/>
            <person name="Yang T.J."/>
            <person name="Lee Y.H."/>
            <person name="Bennetzen J.L."/>
            <person name="Choi D."/>
        </authorList>
    </citation>
    <scope>NUCLEOTIDE SEQUENCE [LARGE SCALE GENOMIC DNA]</scope>
    <source>
        <strain evidence="3">cv. CM334</strain>
    </source>
</reference>
<dbReference type="EMBL" id="AYRZ02000004">
    <property type="protein sequence ID" value="PHT83390.1"/>
    <property type="molecule type" value="Genomic_DNA"/>
</dbReference>
<sequence length="311" mass="34719">MPEFSSASAFTPRGRKDQGSKSFMSRLQNSGHRLRDCPHARQGNGDARPQAQATSAPAPVPFSTPTQGASSSTAGGPPQNRFYALPSYQGQKKSPDVVTGSRSTRAKSLHWTSCLKIAEDVAQGLTYIHQASKLTHGNLKSSNVLLGSDFEGMTVSAWKLYLNICSSHCSLFHQHLWLELSEGKTLLADSTPSVRTVEVMVVEVIGKDNKRIVESHQELSNGMVRHWCRPLSDKMRLGETVEDAIFRAVKEKNILFITKILLTVFTFAQEMNLYDQVVTSTILEGRLDHLFSRRTNDCWVYWFNTSEVDIR</sequence>
<feature type="compositionally biased region" description="Polar residues" evidence="1">
    <location>
        <begin position="20"/>
        <end position="31"/>
    </location>
</feature>
<keyword evidence="3" id="KW-1185">Reference proteome</keyword>
<feature type="compositionally biased region" description="Polar residues" evidence="1">
    <location>
        <begin position="63"/>
        <end position="74"/>
    </location>
</feature>
<dbReference type="AlphaFoldDB" id="A0A2G2ZN20"/>
<comment type="caution">
    <text evidence="2">The sequence shown here is derived from an EMBL/GenBank/DDBJ whole genome shotgun (WGS) entry which is preliminary data.</text>
</comment>
<evidence type="ECO:0000313" key="2">
    <source>
        <dbReference type="EMBL" id="PHT83390.1"/>
    </source>
</evidence>